<reference evidence="2 3" key="1">
    <citation type="submission" date="2016-10" db="EMBL/GenBank/DDBJ databases">
        <authorList>
            <person name="Varghese N."/>
            <person name="Submissions S."/>
        </authorList>
    </citation>
    <scope>NUCLEOTIDE SEQUENCE [LARGE SCALE GENOMIC DNA]</scope>
    <source>
        <strain evidence="2 3">BS2775</strain>
    </source>
</reference>
<sequence>MNPLDLLSVVIGAISLLITVIGVPGFVLAWVQASDEAKEKFRSVWTWIRRKVYRGWVYFSCFVLVATGIWKMVEFVISSEPMTRLDFFLLLMNFMSLGVFTVASLAVIVMFQLEDKKQAQKLVTP</sequence>
<dbReference type="OrthoDB" id="6973170at2"/>
<feature type="transmembrane region" description="Helical" evidence="1">
    <location>
        <begin position="90"/>
        <end position="111"/>
    </location>
</feature>
<evidence type="ECO:0000256" key="1">
    <source>
        <dbReference type="SAM" id="Phobius"/>
    </source>
</evidence>
<feature type="transmembrane region" description="Helical" evidence="1">
    <location>
        <begin position="6"/>
        <end position="31"/>
    </location>
</feature>
<dbReference type="RefSeq" id="WP_057725340.1">
    <property type="nucleotide sequence ID" value="NZ_JYLM01000010.1"/>
</dbReference>
<name>A0A1H2GRR4_9PSED</name>
<proteinExistence type="predicted"/>
<keyword evidence="1" id="KW-1133">Transmembrane helix</keyword>
<evidence type="ECO:0000313" key="3">
    <source>
        <dbReference type="Proteomes" id="UP000183653"/>
    </source>
</evidence>
<organism evidence="2 3">
    <name type="scientific">Pseudomonas orientalis</name>
    <dbReference type="NCBI Taxonomy" id="76758"/>
    <lineage>
        <taxon>Bacteria</taxon>
        <taxon>Pseudomonadati</taxon>
        <taxon>Pseudomonadota</taxon>
        <taxon>Gammaproteobacteria</taxon>
        <taxon>Pseudomonadales</taxon>
        <taxon>Pseudomonadaceae</taxon>
        <taxon>Pseudomonas</taxon>
    </lineage>
</organism>
<keyword evidence="1" id="KW-0472">Membrane</keyword>
<protein>
    <submittedName>
        <fullName evidence="2">Uncharacterized protein</fullName>
    </submittedName>
</protein>
<keyword evidence="3" id="KW-1185">Reference proteome</keyword>
<dbReference type="EMBL" id="LT629782">
    <property type="protein sequence ID" value="SDU22018.1"/>
    <property type="molecule type" value="Genomic_DNA"/>
</dbReference>
<dbReference type="Proteomes" id="UP000183653">
    <property type="component" value="Chromosome I"/>
</dbReference>
<feature type="transmembrane region" description="Helical" evidence="1">
    <location>
        <begin position="52"/>
        <end position="70"/>
    </location>
</feature>
<dbReference type="AlphaFoldDB" id="A0A1H2GRR4"/>
<gene>
    <name evidence="2" type="ORF">SAMN04490197_3939</name>
</gene>
<keyword evidence="1" id="KW-0812">Transmembrane</keyword>
<evidence type="ECO:0000313" key="2">
    <source>
        <dbReference type="EMBL" id="SDU22018.1"/>
    </source>
</evidence>
<accession>A0A1H2GRR4</accession>